<comment type="caution">
    <text evidence="2">The sequence shown here is derived from an EMBL/GenBank/DDBJ whole genome shotgun (WGS) entry which is preliminary data.</text>
</comment>
<dbReference type="Gene3D" id="3.40.50.360">
    <property type="match status" value="1"/>
</dbReference>
<dbReference type="Proteomes" id="UP000274822">
    <property type="component" value="Unassembled WGS sequence"/>
</dbReference>
<feature type="compositionally biased region" description="Polar residues" evidence="1">
    <location>
        <begin position="20"/>
        <end position="35"/>
    </location>
</feature>
<dbReference type="AlphaFoldDB" id="A0A433QKY9"/>
<organism evidence="2 3">
    <name type="scientific">Jimgerdemannia flammicorona</name>
    <dbReference type="NCBI Taxonomy" id="994334"/>
    <lineage>
        <taxon>Eukaryota</taxon>
        <taxon>Fungi</taxon>
        <taxon>Fungi incertae sedis</taxon>
        <taxon>Mucoromycota</taxon>
        <taxon>Mucoromycotina</taxon>
        <taxon>Endogonomycetes</taxon>
        <taxon>Endogonales</taxon>
        <taxon>Endogonaceae</taxon>
        <taxon>Jimgerdemannia</taxon>
    </lineage>
</organism>
<feature type="region of interest" description="Disordered" evidence="1">
    <location>
        <begin position="13"/>
        <end position="35"/>
    </location>
</feature>
<accession>A0A433QKY9</accession>
<dbReference type="InterPro" id="IPR029039">
    <property type="entry name" value="Flavoprotein-like_sf"/>
</dbReference>
<reference evidence="2 3" key="1">
    <citation type="journal article" date="2018" name="New Phytol.">
        <title>Phylogenomics of Endogonaceae and evolution of mycorrhizas within Mucoromycota.</title>
        <authorList>
            <person name="Chang Y."/>
            <person name="Desiro A."/>
            <person name="Na H."/>
            <person name="Sandor L."/>
            <person name="Lipzen A."/>
            <person name="Clum A."/>
            <person name="Barry K."/>
            <person name="Grigoriev I.V."/>
            <person name="Martin F.M."/>
            <person name="Stajich J.E."/>
            <person name="Smith M.E."/>
            <person name="Bonito G."/>
            <person name="Spatafora J.W."/>
        </authorList>
    </citation>
    <scope>NUCLEOTIDE SEQUENCE [LARGE SCALE GENOMIC DNA]</scope>
    <source>
        <strain evidence="2 3">AD002</strain>
    </source>
</reference>
<name>A0A433QKY9_9FUNG</name>
<dbReference type="EMBL" id="RBNJ01003884">
    <property type="protein sequence ID" value="RUS30440.1"/>
    <property type="molecule type" value="Genomic_DNA"/>
</dbReference>
<evidence type="ECO:0000313" key="2">
    <source>
        <dbReference type="EMBL" id="RUS30440.1"/>
    </source>
</evidence>
<protein>
    <submittedName>
        <fullName evidence="2">Uncharacterized protein</fullName>
    </submittedName>
</protein>
<proteinExistence type="predicted"/>
<gene>
    <name evidence="2" type="ORF">BC938DRAFT_479389</name>
</gene>
<evidence type="ECO:0000256" key="1">
    <source>
        <dbReference type="SAM" id="MobiDB-lite"/>
    </source>
</evidence>
<sequence>MLYVLLGYVNANHFDGSSGDGSRQPSETELSVANRQGGSFAKPVNALIKGKTWSYAHFFQKPFVILAASEPAPIPKAEKKEEPVTRAGRLV</sequence>
<evidence type="ECO:0000313" key="3">
    <source>
        <dbReference type="Proteomes" id="UP000274822"/>
    </source>
</evidence>
<keyword evidence="3" id="KW-1185">Reference proteome</keyword>